<sequence>MDSFGMRRSVRDRPPKRYPTSWLTSNRLVGYGPAMMINPSAPAIPVAAPRSGGFAPLGPTLAVFSLAAVLSSGQLYVVIPLLHGMATGWGAAQASLTWLVTAFGVGYAAGFLIFGPLSDRYGRRRLILAGLLAAAATTALVTVAPGAGSAIGLRVLQGVAVSIFPPAAMAYLGERVAPHRRTLSLATITSAFLAAAVLLQVAAQALAGAIGWRGVFLLSAAVFAVTAVAARAVMLPDPPRTATGSLASAYRAIPSLLATPALLLRYAGTVTILTTFVAVYTGLQLAGPAEIAGSPQALLALRISGLPSMLVVPLLTPVLARVPAPRRATALLAVAALALAAAGATGPGVTGLALLLALYVFGVAAGTPAVNESVGANAGGARGTALSLFTFALFLGGSLGPQLATAFAGGGFGLLMYGTAALLLLGVLALAAAARTGRA</sequence>
<keyword evidence="6 8" id="KW-1133">Transmembrane helix</keyword>
<feature type="transmembrane region" description="Helical" evidence="8">
    <location>
        <begin position="60"/>
        <end position="83"/>
    </location>
</feature>
<evidence type="ECO:0000256" key="7">
    <source>
        <dbReference type="ARBA" id="ARBA00023136"/>
    </source>
</evidence>
<dbReference type="Proteomes" id="UP000611554">
    <property type="component" value="Unassembled WGS sequence"/>
</dbReference>
<dbReference type="Pfam" id="PF07690">
    <property type="entry name" value="MFS_1"/>
    <property type="match status" value="1"/>
</dbReference>
<reference evidence="11" key="1">
    <citation type="journal article" date="2019" name="Int. J. Syst. Evol. Microbiol.">
        <title>The Global Catalogue of Microorganisms (GCM) 10K type strain sequencing project: providing services to taxonomists for standard genome sequencing and annotation.</title>
        <authorList>
            <consortium name="The Broad Institute Genomics Platform"/>
            <consortium name="The Broad Institute Genome Sequencing Center for Infectious Disease"/>
            <person name="Wu L."/>
            <person name="Ma J."/>
        </authorList>
    </citation>
    <scope>NUCLEOTIDE SEQUENCE [LARGE SCALE GENOMIC DNA]</scope>
    <source>
        <strain evidence="11">JCM 3115</strain>
    </source>
</reference>
<gene>
    <name evidence="10" type="ORF">GCM10010140_55190</name>
</gene>
<evidence type="ECO:0000256" key="2">
    <source>
        <dbReference type="ARBA" id="ARBA00008335"/>
    </source>
</evidence>
<feature type="transmembrane region" description="Helical" evidence="8">
    <location>
        <begin position="95"/>
        <end position="114"/>
    </location>
</feature>
<feature type="transmembrane region" description="Helical" evidence="8">
    <location>
        <begin position="414"/>
        <end position="434"/>
    </location>
</feature>
<organism evidence="10 11">
    <name type="scientific">Streptosporangium pseudovulgare</name>
    <dbReference type="NCBI Taxonomy" id="35765"/>
    <lineage>
        <taxon>Bacteria</taxon>
        <taxon>Bacillati</taxon>
        <taxon>Actinomycetota</taxon>
        <taxon>Actinomycetes</taxon>
        <taxon>Streptosporangiales</taxon>
        <taxon>Streptosporangiaceae</taxon>
        <taxon>Streptosporangium</taxon>
    </lineage>
</organism>
<proteinExistence type="inferred from homology"/>
<feature type="transmembrane region" description="Helical" evidence="8">
    <location>
        <begin position="256"/>
        <end position="279"/>
    </location>
</feature>
<dbReference type="PANTHER" id="PTHR43271:SF2">
    <property type="entry name" value="BLL2771 PROTEIN"/>
    <property type="match status" value="1"/>
</dbReference>
<evidence type="ECO:0000256" key="4">
    <source>
        <dbReference type="ARBA" id="ARBA00022475"/>
    </source>
</evidence>
<evidence type="ECO:0000256" key="6">
    <source>
        <dbReference type="ARBA" id="ARBA00022989"/>
    </source>
</evidence>
<dbReference type="Gene3D" id="1.20.1250.20">
    <property type="entry name" value="MFS general substrate transporter like domains"/>
    <property type="match status" value="1"/>
</dbReference>
<feature type="transmembrane region" description="Helical" evidence="8">
    <location>
        <begin position="383"/>
        <end position="408"/>
    </location>
</feature>
<accession>A0ABQ2R8D5</accession>
<feature type="transmembrane region" description="Helical" evidence="8">
    <location>
        <begin position="126"/>
        <end position="145"/>
    </location>
</feature>
<protein>
    <submittedName>
        <fullName evidence="10">Major facilitator superfamily protein</fullName>
    </submittedName>
</protein>
<keyword evidence="5 8" id="KW-0812">Transmembrane</keyword>
<dbReference type="EMBL" id="BMQJ01000015">
    <property type="protein sequence ID" value="GGQ17810.1"/>
    <property type="molecule type" value="Genomic_DNA"/>
</dbReference>
<keyword evidence="11" id="KW-1185">Reference proteome</keyword>
<feature type="transmembrane region" description="Helical" evidence="8">
    <location>
        <begin position="299"/>
        <end position="316"/>
    </location>
</feature>
<feature type="transmembrane region" description="Helical" evidence="8">
    <location>
        <begin position="183"/>
        <end position="203"/>
    </location>
</feature>
<dbReference type="SUPFAM" id="SSF103473">
    <property type="entry name" value="MFS general substrate transporter"/>
    <property type="match status" value="1"/>
</dbReference>
<dbReference type="InterPro" id="IPR036259">
    <property type="entry name" value="MFS_trans_sf"/>
</dbReference>
<comment type="subcellular location">
    <subcellularLocation>
        <location evidence="1">Cell membrane</location>
        <topology evidence="1">Multi-pass membrane protein</topology>
    </subcellularLocation>
</comment>
<comment type="caution">
    <text evidence="10">The sequence shown here is derived from an EMBL/GenBank/DDBJ whole genome shotgun (WGS) entry which is preliminary data.</text>
</comment>
<keyword evidence="3" id="KW-0813">Transport</keyword>
<name>A0ABQ2R8D5_9ACTN</name>
<evidence type="ECO:0000256" key="8">
    <source>
        <dbReference type="SAM" id="Phobius"/>
    </source>
</evidence>
<feature type="transmembrane region" description="Helical" evidence="8">
    <location>
        <begin position="328"/>
        <end position="346"/>
    </location>
</feature>
<comment type="similarity">
    <text evidence="2">Belongs to the major facilitator superfamily.</text>
</comment>
<feature type="transmembrane region" description="Helical" evidence="8">
    <location>
        <begin position="352"/>
        <end position="371"/>
    </location>
</feature>
<evidence type="ECO:0000259" key="9">
    <source>
        <dbReference type="PROSITE" id="PS50850"/>
    </source>
</evidence>
<feature type="domain" description="Major facilitator superfamily (MFS) profile" evidence="9">
    <location>
        <begin position="60"/>
        <end position="438"/>
    </location>
</feature>
<dbReference type="InterPro" id="IPR020846">
    <property type="entry name" value="MFS_dom"/>
</dbReference>
<evidence type="ECO:0000313" key="11">
    <source>
        <dbReference type="Proteomes" id="UP000611554"/>
    </source>
</evidence>
<evidence type="ECO:0000256" key="5">
    <source>
        <dbReference type="ARBA" id="ARBA00022692"/>
    </source>
</evidence>
<feature type="transmembrane region" description="Helical" evidence="8">
    <location>
        <begin position="215"/>
        <end position="235"/>
    </location>
</feature>
<evidence type="ECO:0000313" key="10">
    <source>
        <dbReference type="EMBL" id="GGQ17810.1"/>
    </source>
</evidence>
<keyword evidence="4" id="KW-1003">Cell membrane</keyword>
<dbReference type="InterPro" id="IPR011701">
    <property type="entry name" value="MFS"/>
</dbReference>
<dbReference type="PANTHER" id="PTHR43271">
    <property type="entry name" value="BLL2771 PROTEIN"/>
    <property type="match status" value="1"/>
</dbReference>
<dbReference type="PROSITE" id="PS50850">
    <property type="entry name" value="MFS"/>
    <property type="match status" value="1"/>
</dbReference>
<feature type="transmembrane region" description="Helical" evidence="8">
    <location>
        <begin position="151"/>
        <end position="171"/>
    </location>
</feature>
<keyword evidence="7 8" id="KW-0472">Membrane</keyword>
<evidence type="ECO:0000256" key="1">
    <source>
        <dbReference type="ARBA" id="ARBA00004651"/>
    </source>
</evidence>
<evidence type="ECO:0000256" key="3">
    <source>
        <dbReference type="ARBA" id="ARBA00022448"/>
    </source>
</evidence>